<sequence>MNASIMGMSTAGAGSLLGGVLLTAVGLKRRSLTGLLMTAAGGYLLYRGSRAARCALDPAACEPDKAKCDALRERLGAGVTAGIYDQTAQNRKEERAPSGDLIDDPVDDTVDDSFPCSDPPSYSPRNEAGALV</sequence>
<evidence type="ECO:0000256" key="1">
    <source>
        <dbReference type="SAM" id="MobiDB-lite"/>
    </source>
</evidence>
<feature type="region of interest" description="Disordered" evidence="1">
    <location>
        <begin position="86"/>
        <end position="132"/>
    </location>
</feature>
<dbReference type="AlphaFoldDB" id="A0A517XR25"/>
<organism evidence="2 3">
    <name type="scientific">Urbifossiella limnaea</name>
    <dbReference type="NCBI Taxonomy" id="2528023"/>
    <lineage>
        <taxon>Bacteria</taxon>
        <taxon>Pseudomonadati</taxon>
        <taxon>Planctomycetota</taxon>
        <taxon>Planctomycetia</taxon>
        <taxon>Gemmatales</taxon>
        <taxon>Gemmataceae</taxon>
        <taxon>Urbifossiella</taxon>
    </lineage>
</organism>
<dbReference type="Proteomes" id="UP000319576">
    <property type="component" value="Chromosome"/>
</dbReference>
<dbReference type="KEGG" id="uli:ETAA1_18930"/>
<protein>
    <submittedName>
        <fullName evidence="2">Uncharacterized protein</fullName>
    </submittedName>
</protein>
<reference evidence="2 3" key="1">
    <citation type="submission" date="2019-02" db="EMBL/GenBank/DDBJ databases">
        <title>Deep-cultivation of Planctomycetes and their phenomic and genomic characterization uncovers novel biology.</title>
        <authorList>
            <person name="Wiegand S."/>
            <person name="Jogler M."/>
            <person name="Boedeker C."/>
            <person name="Pinto D."/>
            <person name="Vollmers J."/>
            <person name="Rivas-Marin E."/>
            <person name="Kohn T."/>
            <person name="Peeters S.H."/>
            <person name="Heuer A."/>
            <person name="Rast P."/>
            <person name="Oberbeckmann S."/>
            <person name="Bunk B."/>
            <person name="Jeske O."/>
            <person name="Meyerdierks A."/>
            <person name="Storesund J.E."/>
            <person name="Kallscheuer N."/>
            <person name="Luecker S."/>
            <person name="Lage O.M."/>
            <person name="Pohl T."/>
            <person name="Merkel B.J."/>
            <person name="Hornburger P."/>
            <person name="Mueller R.-W."/>
            <person name="Bruemmer F."/>
            <person name="Labrenz M."/>
            <person name="Spormann A.M."/>
            <person name="Op den Camp H."/>
            <person name="Overmann J."/>
            <person name="Amann R."/>
            <person name="Jetten M.S.M."/>
            <person name="Mascher T."/>
            <person name="Medema M.H."/>
            <person name="Devos D.P."/>
            <person name="Kaster A.-K."/>
            <person name="Ovreas L."/>
            <person name="Rohde M."/>
            <person name="Galperin M.Y."/>
            <person name="Jogler C."/>
        </authorList>
    </citation>
    <scope>NUCLEOTIDE SEQUENCE [LARGE SCALE GENOMIC DNA]</scope>
    <source>
        <strain evidence="2 3">ETA_A1</strain>
    </source>
</reference>
<keyword evidence="3" id="KW-1185">Reference proteome</keyword>
<dbReference type="RefSeq" id="WP_145236712.1">
    <property type="nucleotide sequence ID" value="NZ_CP036273.1"/>
</dbReference>
<name>A0A517XR25_9BACT</name>
<evidence type="ECO:0000313" key="2">
    <source>
        <dbReference type="EMBL" id="QDU19953.1"/>
    </source>
</evidence>
<proteinExistence type="predicted"/>
<accession>A0A517XR25</accession>
<gene>
    <name evidence="2" type="ORF">ETAA1_18930</name>
</gene>
<feature type="compositionally biased region" description="Acidic residues" evidence="1">
    <location>
        <begin position="101"/>
        <end position="111"/>
    </location>
</feature>
<evidence type="ECO:0000313" key="3">
    <source>
        <dbReference type="Proteomes" id="UP000319576"/>
    </source>
</evidence>
<dbReference type="EMBL" id="CP036273">
    <property type="protein sequence ID" value="QDU19953.1"/>
    <property type="molecule type" value="Genomic_DNA"/>
</dbReference>